<feature type="transmembrane region" description="Helical" evidence="6">
    <location>
        <begin position="329"/>
        <end position="347"/>
    </location>
</feature>
<dbReference type="Proteomes" id="UP000032233">
    <property type="component" value="Unassembled WGS sequence"/>
</dbReference>
<feature type="transmembrane region" description="Helical" evidence="6">
    <location>
        <begin position="27"/>
        <end position="47"/>
    </location>
</feature>
<gene>
    <name evidence="8" type="ORF">X474_09890</name>
</gene>
<protein>
    <submittedName>
        <fullName evidence="8">Amino acid transporter</fullName>
    </submittedName>
</protein>
<accession>A0A0D2J7S4</accession>
<dbReference type="InterPro" id="IPR002178">
    <property type="entry name" value="PTS_EIIA_type-2_dom"/>
</dbReference>
<evidence type="ECO:0000256" key="6">
    <source>
        <dbReference type="SAM" id="Phobius"/>
    </source>
</evidence>
<feature type="transmembrane region" description="Helical" evidence="6">
    <location>
        <begin position="92"/>
        <end position="113"/>
    </location>
</feature>
<dbReference type="GO" id="GO:0022857">
    <property type="term" value="F:transmembrane transporter activity"/>
    <property type="evidence" value="ECO:0007669"/>
    <property type="project" value="InterPro"/>
</dbReference>
<keyword evidence="3 6" id="KW-0812">Transmembrane</keyword>
<dbReference type="Pfam" id="PF00359">
    <property type="entry name" value="PTS_EIIA_2"/>
    <property type="match status" value="1"/>
</dbReference>
<dbReference type="InterPro" id="IPR002293">
    <property type="entry name" value="AA/rel_permease1"/>
</dbReference>
<feature type="transmembrane region" description="Helical" evidence="6">
    <location>
        <begin position="59"/>
        <end position="80"/>
    </location>
</feature>
<feature type="transmembrane region" description="Helical" evidence="6">
    <location>
        <begin position="233"/>
        <end position="260"/>
    </location>
</feature>
<sequence>MIYLLYLYYLIQGLVNRMADLNKSMGLGTVFCLASGAMISSGLFVLPGLAHAQAGPAVVFSYFLAGCLAATGMLSLAEIITAMPKAGGDYFYITRTLGPAAGAVSGLLTWFSLTLKSAFALVGIMAFAPSGLSIPPLPIGMVLGVIFIFINLTGAQKTGTLQIILVTLLLGLLLIYALLGSNQVHPKYFQPFLPQGWSAVFSTAGMVFVAYGGLLNIASVAEEVKNPGRTIPLGMILSLMVITLTYTVVVFITTGVLPAQALDNSLTPISDGARALFGEWGYWTIGAAAMLAFISTANAGLLSASRYLLALSRDRLVPQMLGKVTSKGAPVNAILLTGAFMIASLFLKLDALVQAASTVMLLAYFLANACLIVLRESGLLNYRPSFRAPGYPWVQIIGMAGFGLLILEMGYQAILISLALVAGGLLFYWFYGRVKAARESAIHHLLERVTSQQMVKGELETELRDILKERDQHCQDTFDRLTRQGIILDIKEATKPEALFTLLGKELAVHHLFNQETAANLLASREEKGSTVLLQGVAISDIPHPDPDQIVLLAARLEPGVVLQKNQEQTRAFFLIVLGKNKTNEYLQALAALAQITHHFDFMPNWLAGRDSDRLRDVLLLGPRRRLCEV</sequence>
<evidence type="ECO:0000256" key="1">
    <source>
        <dbReference type="ARBA" id="ARBA00004651"/>
    </source>
</evidence>
<dbReference type="EMBL" id="AZAC01000011">
    <property type="protein sequence ID" value="KIX14259.1"/>
    <property type="molecule type" value="Genomic_DNA"/>
</dbReference>
<dbReference type="Gene3D" id="1.20.1740.10">
    <property type="entry name" value="Amino acid/polyamine transporter I"/>
    <property type="match status" value="1"/>
</dbReference>
<dbReference type="GO" id="GO:0005886">
    <property type="term" value="C:plasma membrane"/>
    <property type="evidence" value="ECO:0007669"/>
    <property type="project" value="UniProtKB-SubCell"/>
</dbReference>
<dbReference type="InParanoid" id="A0A0D2J7S4"/>
<evidence type="ECO:0000256" key="4">
    <source>
        <dbReference type="ARBA" id="ARBA00022989"/>
    </source>
</evidence>
<dbReference type="STRING" id="1429043.X474_09890"/>
<evidence type="ECO:0000259" key="7">
    <source>
        <dbReference type="PROSITE" id="PS51094"/>
    </source>
</evidence>
<dbReference type="AlphaFoldDB" id="A0A0D2J7S4"/>
<dbReference type="PANTHER" id="PTHR42770">
    <property type="entry name" value="AMINO ACID TRANSPORTER-RELATED"/>
    <property type="match status" value="1"/>
</dbReference>
<proteinExistence type="predicted"/>
<dbReference type="PROSITE" id="PS51094">
    <property type="entry name" value="PTS_EIIA_TYPE_2"/>
    <property type="match status" value="1"/>
</dbReference>
<dbReference type="FunCoup" id="A0A0D2J7S4">
    <property type="interactions" value="46"/>
</dbReference>
<feature type="transmembrane region" description="Helical" evidence="6">
    <location>
        <begin position="199"/>
        <end position="221"/>
    </location>
</feature>
<dbReference type="PANTHER" id="PTHR42770:SF7">
    <property type="entry name" value="MEMBRANE PROTEIN"/>
    <property type="match status" value="1"/>
</dbReference>
<feature type="transmembrane region" description="Helical" evidence="6">
    <location>
        <begin position="119"/>
        <end position="149"/>
    </location>
</feature>
<evidence type="ECO:0000313" key="9">
    <source>
        <dbReference type="Proteomes" id="UP000032233"/>
    </source>
</evidence>
<reference evidence="8 9" key="1">
    <citation type="submission" date="2013-11" db="EMBL/GenBank/DDBJ databases">
        <title>Metagenomic analysis of a methanogenic consortium involved in long chain n-alkane degradation.</title>
        <authorList>
            <person name="Davidova I.A."/>
            <person name="Callaghan A.V."/>
            <person name="Wawrik B."/>
            <person name="Pruitt S."/>
            <person name="Marks C."/>
            <person name="Duncan K.E."/>
            <person name="Suflita J.M."/>
        </authorList>
    </citation>
    <scope>NUCLEOTIDE SEQUENCE [LARGE SCALE GENOMIC DNA]</scope>
    <source>
        <strain evidence="8 9">SPR</strain>
    </source>
</reference>
<name>A0A0D2J7S4_9BACT</name>
<dbReference type="Pfam" id="PF13520">
    <property type="entry name" value="AA_permease_2"/>
    <property type="match status" value="1"/>
</dbReference>
<dbReference type="Gene3D" id="3.40.930.10">
    <property type="entry name" value="Mannitol-specific EII, Chain A"/>
    <property type="match status" value="1"/>
</dbReference>
<dbReference type="InterPro" id="IPR016152">
    <property type="entry name" value="PTrfase/Anion_transptr"/>
</dbReference>
<keyword evidence="9" id="KW-1185">Reference proteome</keyword>
<keyword evidence="2" id="KW-1003">Cell membrane</keyword>
<dbReference type="PATRIC" id="fig|1429043.3.peg.2095"/>
<feature type="transmembrane region" description="Helical" evidence="6">
    <location>
        <begin position="161"/>
        <end position="179"/>
    </location>
</feature>
<feature type="domain" description="PTS EIIA type-2" evidence="7">
    <location>
        <begin position="479"/>
        <end position="622"/>
    </location>
</feature>
<feature type="transmembrane region" description="Helical" evidence="6">
    <location>
        <begin position="386"/>
        <end position="407"/>
    </location>
</feature>
<evidence type="ECO:0000256" key="2">
    <source>
        <dbReference type="ARBA" id="ARBA00022475"/>
    </source>
</evidence>
<feature type="transmembrane region" description="Helical" evidence="6">
    <location>
        <begin position="353"/>
        <end position="374"/>
    </location>
</feature>
<dbReference type="SUPFAM" id="SSF55804">
    <property type="entry name" value="Phoshotransferase/anion transport protein"/>
    <property type="match status" value="1"/>
</dbReference>
<evidence type="ECO:0000256" key="5">
    <source>
        <dbReference type="ARBA" id="ARBA00023136"/>
    </source>
</evidence>
<feature type="transmembrane region" description="Helical" evidence="6">
    <location>
        <begin position="413"/>
        <end position="431"/>
    </location>
</feature>
<evidence type="ECO:0000313" key="8">
    <source>
        <dbReference type="EMBL" id="KIX14259.1"/>
    </source>
</evidence>
<comment type="subcellular location">
    <subcellularLocation>
        <location evidence="1">Cell membrane</location>
        <topology evidence="1">Multi-pass membrane protein</topology>
    </subcellularLocation>
</comment>
<keyword evidence="4 6" id="KW-1133">Transmembrane helix</keyword>
<organism evidence="8 9">
    <name type="scientific">Dethiosulfatarculus sandiegensis</name>
    <dbReference type="NCBI Taxonomy" id="1429043"/>
    <lineage>
        <taxon>Bacteria</taxon>
        <taxon>Pseudomonadati</taxon>
        <taxon>Thermodesulfobacteriota</taxon>
        <taxon>Desulfarculia</taxon>
        <taxon>Desulfarculales</taxon>
        <taxon>Desulfarculaceae</taxon>
        <taxon>Dethiosulfatarculus</taxon>
    </lineage>
</organism>
<feature type="transmembrane region" description="Helical" evidence="6">
    <location>
        <begin position="280"/>
        <end position="309"/>
    </location>
</feature>
<comment type="caution">
    <text evidence="8">The sequence shown here is derived from an EMBL/GenBank/DDBJ whole genome shotgun (WGS) entry which is preliminary data.</text>
</comment>
<evidence type="ECO:0000256" key="3">
    <source>
        <dbReference type="ARBA" id="ARBA00022692"/>
    </source>
</evidence>
<dbReference type="InterPro" id="IPR050367">
    <property type="entry name" value="APC_superfamily"/>
</dbReference>
<keyword evidence="5 6" id="KW-0472">Membrane</keyword>